<evidence type="ECO:0000313" key="1">
    <source>
        <dbReference type="EMBL" id="KAG1774532.1"/>
    </source>
</evidence>
<dbReference type="Proteomes" id="UP000714275">
    <property type="component" value="Unassembled WGS sequence"/>
</dbReference>
<evidence type="ECO:0000313" key="2">
    <source>
        <dbReference type="Proteomes" id="UP000714275"/>
    </source>
</evidence>
<dbReference type="AlphaFoldDB" id="A0A9P6ZPZ1"/>
<dbReference type="EMBL" id="JABBWD010000041">
    <property type="protein sequence ID" value="KAG1774532.1"/>
    <property type="molecule type" value="Genomic_DNA"/>
</dbReference>
<keyword evidence="2" id="KW-1185">Reference proteome</keyword>
<name>A0A9P6ZPZ1_9AGAM</name>
<gene>
    <name evidence="1" type="ORF">EV702DRAFT_529056</name>
</gene>
<dbReference type="OrthoDB" id="2626367at2759"/>
<sequence>MCRRASKVHQTIRLPNWSFPARHAWFLGHLILKLESHAAEAQKMESEGDMLGFKTAIGTVSDCCTALYCYISWGTGVVKTLLKKTTLPSNFNGFTTNADGGQDDFYDSDESDVASSWDICKVFLWQRQVTYIILATVELLTPNLTV</sequence>
<accession>A0A9P6ZPZ1</accession>
<proteinExistence type="predicted"/>
<comment type="caution">
    <text evidence="1">The sequence shown here is derived from an EMBL/GenBank/DDBJ whole genome shotgun (WGS) entry which is preliminary data.</text>
</comment>
<protein>
    <submittedName>
        <fullName evidence="1">Uncharacterized protein</fullName>
    </submittedName>
</protein>
<organism evidence="1 2">
    <name type="scientific">Suillus placidus</name>
    <dbReference type="NCBI Taxonomy" id="48579"/>
    <lineage>
        <taxon>Eukaryota</taxon>
        <taxon>Fungi</taxon>
        <taxon>Dikarya</taxon>
        <taxon>Basidiomycota</taxon>
        <taxon>Agaricomycotina</taxon>
        <taxon>Agaricomycetes</taxon>
        <taxon>Agaricomycetidae</taxon>
        <taxon>Boletales</taxon>
        <taxon>Suillineae</taxon>
        <taxon>Suillaceae</taxon>
        <taxon>Suillus</taxon>
    </lineage>
</organism>
<reference evidence="1" key="1">
    <citation type="journal article" date="2020" name="New Phytol.">
        <title>Comparative genomics reveals dynamic genome evolution in host specialist ectomycorrhizal fungi.</title>
        <authorList>
            <person name="Lofgren L.A."/>
            <person name="Nguyen N.H."/>
            <person name="Vilgalys R."/>
            <person name="Ruytinx J."/>
            <person name="Liao H.L."/>
            <person name="Branco S."/>
            <person name="Kuo A."/>
            <person name="LaButti K."/>
            <person name="Lipzen A."/>
            <person name="Andreopoulos W."/>
            <person name="Pangilinan J."/>
            <person name="Riley R."/>
            <person name="Hundley H."/>
            <person name="Na H."/>
            <person name="Barry K."/>
            <person name="Grigoriev I.V."/>
            <person name="Stajich J.E."/>
            <person name="Kennedy P.G."/>
        </authorList>
    </citation>
    <scope>NUCLEOTIDE SEQUENCE</scope>
    <source>
        <strain evidence="1">DOB743</strain>
    </source>
</reference>